<feature type="transmembrane region" description="Helical" evidence="1">
    <location>
        <begin position="36"/>
        <end position="54"/>
    </location>
</feature>
<keyword evidence="1" id="KW-0812">Transmembrane</keyword>
<keyword evidence="1" id="KW-1133">Transmembrane helix</keyword>
<gene>
    <name evidence="2" type="ORF">TSUD_279970</name>
</gene>
<proteinExistence type="predicted"/>
<dbReference type="EMBL" id="DF973313">
    <property type="protein sequence ID" value="GAU25512.1"/>
    <property type="molecule type" value="Genomic_DNA"/>
</dbReference>
<name>A0A2Z6MJN3_TRISU</name>
<evidence type="ECO:0000313" key="3">
    <source>
        <dbReference type="Proteomes" id="UP000242715"/>
    </source>
</evidence>
<accession>A0A2Z6MJN3</accession>
<dbReference type="OrthoDB" id="1427601at2759"/>
<evidence type="ECO:0000313" key="2">
    <source>
        <dbReference type="EMBL" id="GAU25512.1"/>
    </source>
</evidence>
<dbReference type="Proteomes" id="UP000242715">
    <property type="component" value="Unassembled WGS sequence"/>
</dbReference>
<evidence type="ECO:0000256" key="1">
    <source>
        <dbReference type="SAM" id="Phobius"/>
    </source>
</evidence>
<keyword evidence="3" id="KW-1185">Reference proteome</keyword>
<dbReference type="PANTHER" id="PTHR33116">
    <property type="entry name" value="REVERSE TRANSCRIPTASE ZINC-BINDING DOMAIN-CONTAINING PROTEIN-RELATED-RELATED"/>
    <property type="match status" value="1"/>
</dbReference>
<evidence type="ECO:0008006" key="4">
    <source>
        <dbReference type="Google" id="ProtNLM"/>
    </source>
</evidence>
<organism evidence="2 3">
    <name type="scientific">Trifolium subterraneum</name>
    <name type="common">Subterranean clover</name>
    <dbReference type="NCBI Taxonomy" id="3900"/>
    <lineage>
        <taxon>Eukaryota</taxon>
        <taxon>Viridiplantae</taxon>
        <taxon>Streptophyta</taxon>
        <taxon>Embryophyta</taxon>
        <taxon>Tracheophyta</taxon>
        <taxon>Spermatophyta</taxon>
        <taxon>Magnoliopsida</taxon>
        <taxon>eudicotyledons</taxon>
        <taxon>Gunneridae</taxon>
        <taxon>Pentapetalae</taxon>
        <taxon>rosids</taxon>
        <taxon>fabids</taxon>
        <taxon>Fabales</taxon>
        <taxon>Fabaceae</taxon>
        <taxon>Papilionoideae</taxon>
        <taxon>50 kb inversion clade</taxon>
        <taxon>NPAAA clade</taxon>
        <taxon>Hologalegina</taxon>
        <taxon>IRL clade</taxon>
        <taxon>Trifolieae</taxon>
        <taxon>Trifolium</taxon>
    </lineage>
</organism>
<reference evidence="3" key="1">
    <citation type="journal article" date="2017" name="Front. Plant Sci.">
        <title>Climate Clever Clovers: New Paradigm to Reduce the Environmental Footprint of Ruminants by Breeding Low Methanogenic Forages Utilizing Haplotype Variation.</title>
        <authorList>
            <person name="Kaur P."/>
            <person name="Appels R."/>
            <person name="Bayer P.E."/>
            <person name="Keeble-Gagnere G."/>
            <person name="Wang J."/>
            <person name="Hirakawa H."/>
            <person name="Shirasawa K."/>
            <person name="Vercoe P."/>
            <person name="Stefanova K."/>
            <person name="Durmic Z."/>
            <person name="Nichols P."/>
            <person name="Revell C."/>
            <person name="Isobe S.N."/>
            <person name="Edwards D."/>
            <person name="Erskine W."/>
        </authorList>
    </citation>
    <scope>NUCLEOTIDE SEQUENCE [LARGE SCALE GENOMIC DNA]</scope>
    <source>
        <strain evidence="3">cv. Daliak</strain>
    </source>
</reference>
<dbReference type="PANTHER" id="PTHR33116:SF78">
    <property type="entry name" value="OS12G0587133 PROTEIN"/>
    <property type="match status" value="1"/>
</dbReference>
<sequence length="136" mass="15789">MMMDIPWECVGCVGNVEASLHLFLHCSSAMNVWYEVFRWLGVVLVVPPSLFLLFEMMRGSARCEKIRKGFVIIWHATLWSLWKARNNAIFGNGSINPQGIFEDIKVLSWKWSLTKLNVSPSMFYEWSWDPGDCLLR</sequence>
<keyword evidence="1" id="KW-0472">Membrane</keyword>
<protein>
    <recommendedName>
        <fullName evidence="4">Reverse transcriptase zinc-binding domain-containing protein</fullName>
    </recommendedName>
</protein>
<dbReference type="AlphaFoldDB" id="A0A2Z6MJN3"/>